<proteinExistence type="predicted"/>
<dbReference type="EMBL" id="CAJMWT010004797">
    <property type="protein sequence ID" value="CAE6496379.1"/>
    <property type="molecule type" value="Genomic_DNA"/>
</dbReference>
<protein>
    <recommendedName>
        <fullName evidence="1">DUF6593 domain-containing protein</fullName>
    </recommendedName>
</protein>
<dbReference type="Pfam" id="PF20236">
    <property type="entry name" value="DUF6593"/>
    <property type="match status" value="1"/>
</dbReference>
<reference evidence="2" key="1">
    <citation type="submission" date="2021-01" db="EMBL/GenBank/DDBJ databases">
        <authorList>
            <person name="Kaushik A."/>
        </authorList>
    </citation>
    <scope>NUCLEOTIDE SEQUENCE</scope>
    <source>
        <strain evidence="2">AG2-2IIIB</strain>
    </source>
</reference>
<feature type="domain" description="DUF6593" evidence="1">
    <location>
        <begin position="9"/>
        <end position="153"/>
    </location>
</feature>
<evidence type="ECO:0000313" key="2">
    <source>
        <dbReference type="EMBL" id="CAE6496379.1"/>
    </source>
</evidence>
<dbReference type="AlphaFoldDB" id="A0A8H3H533"/>
<dbReference type="Proteomes" id="UP000663843">
    <property type="component" value="Unassembled WGS sequence"/>
</dbReference>
<gene>
    <name evidence="2" type="ORF">RDB_LOCUS134885</name>
</gene>
<name>A0A8H3H533_9AGAM</name>
<dbReference type="InterPro" id="IPR046528">
    <property type="entry name" value="DUF6593"/>
</dbReference>
<sequence length="164" mass="18228">MATFNLVKNDARNTTLTDSEGRIVYKISTRVSFPSETTTITRADESDVIAIIHWNATEKNTVTMNGITQKMGDMFPRSSNGVSRRVIIGEGETFKWNYTTKLYCMSEATGLNVATYYHVLFANHRSKKSTIDIAQSAAQHSDILVVSWMIMAKEGLDGYPGMGS</sequence>
<comment type="caution">
    <text evidence="2">The sequence shown here is derived from an EMBL/GenBank/DDBJ whole genome shotgun (WGS) entry which is preliminary data.</text>
</comment>
<organism evidence="2 3">
    <name type="scientific">Rhizoctonia solani</name>
    <dbReference type="NCBI Taxonomy" id="456999"/>
    <lineage>
        <taxon>Eukaryota</taxon>
        <taxon>Fungi</taxon>
        <taxon>Dikarya</taxon>
        <taxon>Basidiomycota</taxon>
        <taxon>Agaricomycotina</taxon>
        <taxon>Agaricomycetes</taxon>
        <taxon>Cantharellales</taxon>
        <taxon>Ceratobasidiaceae</taxon>
        <taxon>Rhizoctonia</taxon>
    </lineage>
</organism>
<evidence type="ECO:0000313" key="3">
    <source>
        <dbReference type="Proteomes" id="UP000663843"/>
    </source>
</evidence>
<evidence type="ECO:0000259" key="1">
    <source>
        <dbReference type="Pfam" id="PF20236"/>
    </source>
</evidence>
<accession>A0A8H3H533</accession>